<dbReference type="EMBL" id="JH795880">
    <property type="protein sequence ID" value="EJT96764.1"/>
    <property type="molecule type" value="Genomic_DNA"/>
</dbReference>
<protein>
    <submittedName>
        <fullName evidence="2">Uncharacterized protein</fullName>
    </submittedName>
</protein>
<keyword evidence="1" id="KW-0472">Membrane</keyword>
<proteinExistence type="predicted"/>
<evidence type="ECO:0000256" key="1">
    <source>
        <dbReference type="SAM" id="Phobius"/>
    </source>
</evidence>
<feature type="transmembrane region" description="Helical" evidence="1">
    <location>
        <begin position="278"/>
        <end position="297"/>
    </location>
</feature>
<dbReference type="OrthoDB" id="3351528at2759"/>
<dbReference type="AlphaFoldDB" id="M5FQ65"/>
<feature type="transmembrane region" description="Helical" evidence="1">
    <location>
        <begin position="99"/>
        <end position="123"/>
    </location>
</feature>
<feature type="transmembrane region" description="Helical" evidence="1">
    <location>
        <begin position="36"/>
        <end position="56"/>
    </location>
</feature>
<dbReference type="HOGENOM" id="CLU_776178_0_0_1"/>
<keyword evidence="1" id="KW-1133">Transmembrane helix</keyword>
<dbReference type="Proteomes" id="UP000030653">
    <property type="component" value="Unassembled WGS sequence"/>
</dbReference>
<organism evidence="2 3">
    <name type="scientific">Dacryopinax primogenitus (strain DJM 731)</name>
    <name type="common">Brown rot fungus</name>
    <dbReference type="NCBI Taxonomy" id="1858805"/>
    <lineage>
        <taxon>Eukaryota</taxon>
        <taxon>Fungi</taxon>
        <taxon>Dikarya</taxon>
        <taxon>Basidiomycota</taxon>
        <taxon>Agaricomycotina</taxon>
        <taxon>Dacrymycetes</taxon>
        <taxon>Dacrymycetales</taxon>
        <taxon>Dacrymycetaceae</taxon>
        <taxon>Dacryopinax</taxon>
    </lineage>
</organism>
<sequence>MSLVNIDDWLPVRRGEEELCRQPGLSISGMGVRAGVYGQAIFALVYGLYCIYLATLPRDRRHTWARKAISSNSIAAMGIVLDVYAMWHTYQYGFSTYDAAVQVNLSLLMCTTCLLLAISVWMLAPLDANADGATFAFPLVGGLMLFTTSIVLGNLSLSPSPALASLFCTHYGTSTPYSSPIELSPKISQYFIFTFDVLMDHLVATFVPSVGFGLLSGALTGWIEQRGLRVPKEWTKMHLQSNSLTIIMRGSLKLSGIEHMSLLWLGVWATKNVKRLPWAIALCVLVCSTFMLAFAWWTEIIVSAIERPREMTKEELVAQRIAFSALVLPTVRMIPRLWLIPYIRHVVCDRGRDTKED</sequence>
<dbReference type="RefSeq" id="XP_040623662.1">
    <property type="nucleotide sequence ID" value="XM_040774171.1"/>
</dbReference>
<keyword evidence="3" id="KW-1185">Reference proteome</keyword>
<accession>M5FQ65</accession>
<feature type="transmembrane region" description="Helical" evidence="1">
    <location>
        <begin position="68"/>
        <end position="87"/>
    </location>
</feature>
<name>M5FQ65_DACPD</name>
<dbReference type="GeneID" id="63689233"/>
<evidence type="ECO:0000313" key="3">
    <source>
        <dbReference type="Proteomes" id="UP000030653"/>
    </source>
</evidence>
<feature type="transmembrane region" description="Helical" evidence="1">
    <location>
        <begin position="135"/>
        <end position="157"/>
    </location>
</feature>
<keyword evidence="1" id="KW-0812">Transmembrane</keyword>
<feature type="transmembrane region" description="Helical" evidence="1">
    <location>
        <begin position="202"/>
        <end position="223"/>
    </location>
</feature>
<gene>
    <name evidence="2" type="ORF">DACRYDRAFT_25463</name>
</gene>
<evidence type="ECO:0000313" key="2">
    <source>
        <dbReference type="EMBL" id="EJT96764.1"/>
    </source>
</evidence>
<reference evidence="2 3" key="1">
    <citation type="journal article" date="2012" name="Science">
        <title>The Paleozoic origin of enzymatic lignin decomposition reconstructed from 31 fungal genomes.</title>
        <authorList>
            <person name="Floudas D."/>
            <person name="Binder M."/>
            <person name="Riley R."/>
            <person name="Barry K."/>
            <person name="Blanchette R.A."/>
            <person name="Henrissat B."/>
            <person name="Martinez A.T."/>
            <person name="Otillar R."/>
            <person name="Spatafora J.W."/>
            <person name="Yadav J.S."/>
            <person name="Aerts A."/>
            <person name="Benoit I."/>
            <person name="Boyd A."/>
            <person name="Carlson A."/>
            <person name="Copeland A."/>
            <person name="Coutinho P.M."/>
            <person name="de Vries R.P."/>
            <person name="Ferreira P."/>
            <person name="Findley K."/>
            <person name="Foster B."/>
            <person name="Gaskell J."/>
            <person name="Glotzer D."/>
            <person name="Gorecki P."/>
            <person name="Heitman J."/>
            <person name="Hesse C."/>
            <person name="Hori C."/>
            <person name="Igarashi K."/>
            <person name="Jurgens J.A."/>
            <person name="Kallen N."/>
            <person name="Kersten P."/>
            <person name="Kohler A."/>
            <person name="Kuees U."/>
            <person name="Kumar T.K.A."/>
            <person name="Kuo A."/>
            <person name="LaButti K."/>
            <person name="Larrondo L.F."/>
            <person name="Lindquist E."/>
            <person name="Ling A."/>
            <person name="Lombard V."/>
            <person name="Lucas S."/>
            <person name="Lundell T."/>
            <person name="Martin R."/>
            <person name="McLaughlin D.J."/>
            <person name="Morgenstern I."/>
            <person name="Morin E."/>
            <person name="Murat C."/>
            <person name="Nagy L.G."/>
            <person name="Nolan M."/>
            <person name="Ohm R.A."/>
            <person name="Patyshakuliyeva A."/>
            <person name="Rokas A."/>
            <person name="Ruiz-Duenas F.J."/>
            <person name="Sabat G."/>
            <person name="Salamov A."/>
            <person name="Samejima M."/>
            <person name="Schmutz J."/>
            <person name="Slot J.C."/>
            <person name="St John F."/>
            <person name="Stenlid J."/>
            <person name="Sun H."/>
            <person name="Sun S."/>
            <person name="Syed K."/>
            <person name="Tsang A."/>
            <person name="Wiebenga A."/>
            <person name="Young D."/>
            <person name="Pisabarro A."/>
            <person name="Eastwood D.C."/>
            <person name="Martin F."/>
            <person name="Cullen D."/>
            <person name="Grigoriev I.V."/>
            <person name="Hibbett D.S."/>
        </authorList>
    </citation>
    <scope>NUCLEOTIDE SEQUENCE [LARGE SCALE GENOMIC DNA]</scope>
    <source>
        <strain evidence="2 3">DJM-731 SS1</strain>
    </source>
</reference>